<dbReference type="GeneTree" id="ENSGT00390000016927"/>
<feature type="compositionally biased region" description="Acidic residues" evidence="7">
    <location>
        <begin position="43"/>
        <end position="64"/>
    </location>
</feature>
<evidence type="ECO:0000256" key="1">
    <source>
        <dbReference type="ARBA" id="ARBA00002540"/>
    </source>
</evidence>
<dbReference type="GO" id="GO:0030154">
    <property type="term" value="P:cell differentiation"/>
    <property type="evidence" value="ECO:0007669"/>
    <property type="project" value="UniProtKB-KW"/>
</dbReference>
<reference evidence="8" key="2">
    <citation type="submission" date="2025-09" db="UniProtKB">
        <authorList>
            <consortium name="Ensembl"/>
        </authorList>
    </citation>
    <scope>IDENTIFICATION</scope>
</reference>
<organism evidence="8 9">
    <name type="scientific">Gadus morhua</name>
    <name type="common">Atlantic cod</name>
    <dbReference type="NCBI Taxonomy" id="8049"/>
    <lineage>
        <taxon>Eukaryota</taxon>
        <taxon>Metazoa</taxon>
        <taxon>Chordata</taxon>
        <taxon>Craniata</taxon>
        <taxon>Vertebrata</taxon>
        <taxon>Euteleostomi</taxon>
        <taxon>Actinopterygii</taxon>
        <taxon>Neopterygii</taxon>
        <taxon>Teleostei</taxon>
        <taxon>Neoteleostei</taxon>
        <taxon>Acanthomorphata</taxon>
        <taxon>Zeiogadaria</taxon>
        <taxon>Gadariae</taxon>
        <taxon>Gadiformes</taxon>
        <taxon>Gadoidei</taxon>
        <taxon>Gadidae</taxon>
        <taxon>Gadus</taxon>
    </lineage>
</organism>
<feature type="compositionally biased region" description="Basic and acidic residues" evidence="7">
    <location>
        <begin position="23"/>
        <end position="32"/>
    </location>
</feature>
<accession>A0A8C4ZRQ5</accession>
<dbReference type="GO" id="GO:0007283">
    <property type="term" value="P:spermatogenesis"/>
    <property type="evidence" value="ECO:0007669"/>
    <property type="project" value="UniProtKB-KW"/>
</dbReference>
<dbReference type="OMA" id="SIPMDPD"/>
<reference evidence="8" key="1">
    <citation type="submission" date="2025-08" db="UniProtKB">
        <authorList>
            <consortium name="Ensembl"/>
        </authorList>
    </citation>
    <scope>IDENTIFICATION</scope>
</reference>
<dbReference type="OrthoDB" id="5593200at2759"/>
<sequence>MEVAVSGDMGPERILPNSEDDLGQERPSDGAVHDVVGVGGEWSGEDGDEEEDGGEGGVEEEEENAGYYYQPLNQDPEGPNGLEAGDPHAEQILEVQDRIEAMGLHLPPPPDSDEEAEPEGEVAERSHASIPMDQDHVELVKRTMAAIALPTLGVPAWAQAISDDQWTHMVQHTLHTHQSSSALRGLPDGDPDLDPDLD</sequence>
<dbReference type="KEGG" id="gmh:115559455"/>
<keyword evidence="9" id="KW-1185">Reference proteome</keyword>
<keyword evidence="5" id="KW-0221">Differentiation</keyword>
<keyword evidence="3" id="KW-0217">Developmental protein</keyword>
<comment type="function">
    <text evidence="1">May play an important role in spermatogenesis and/or testis development.</text>
</comment>
<evidence type="ECO:0000256" key="3">
    <source>
        <dbReference type="ARBA" id="ARBA00022473"/>
    </source>
</evidence>
<evidence type="ECO:0000256" key="6">
    <source>
        <dbReference type="ARBA" id="ARBA00022871"/>
    </source>
</evidence>
<dbReference type="GeneID" id="115559455"/>
<feature type="region of interest" description="Disordered" evidence="7">
    <location>
        <begin position="103"/>
        <end position="132"/>
    </location>
</feature>
<evidence type="ECO:0000256" key="5">
    <source>
        <dbReference type="ARBA" id="ARBA00022782"/>
    </source>
</evidence>
<feature type="compositionally biased region" description="Basic and acidic residues" evidence="7">
    <location>
        <begin position="122"/>
        <end position="132"/>
    </location>
</feature>
<proteinExistence type="predicted"/>
<dbReference type="Proteomes" id="UP000694546">
    <property type="component" value="Chromosome 15"/>
</dbReference>
<name>A0A8C4ZRQ5_GADMO</name>
<protein>
    <recommendedName>
        <fullName evidence="2">Male-enhanced antigen 1</fullName>
    </recommendedName>
</protein>
<evidence type="ECO:0000256" key="2">
    <source>
        <dbReference type="ARBA" id="ARBA00022245"/>
    </source>
</evidence>
<evidence type="ECO:0000313" key="8">
    <source>
        <dbReference type="Ensembl" id="ENSGMOP00000019928.2"/>
    </source>
</evidence>
<feature type="compositionally biased region" description="Acidic residues" evidence="7">
    <location>
        <begin position="111"/>
        <end position="121"/>
    </location>
</feature>
<feature type="region of interest" description="Disordered" evidence="7">
    <location>
        <begin position="176"/>
        <end position="198"/>
    </location>
</feature>
<dbReference type="CTD" id="4201"/>
<feature type="compositionally biased region" description="Acidic residues" evidence="7">
    <location>
        <begin position="189"/>
        <end position="198"/>
    </location>
</feature>
<evidence type="ECO:0000313" key="9">
    <source>
        <dbReference type="Proteomes" id="UP000694546"/>
    </source>
</evidence>
<dbReference type="InterPro" id="IPR009685">
    <property type="entry name" value="MEA1"/>
</dbReference>
<dbReference type="Ensembl" id="ENSGMOT00000020414.2">
    <property type="protein sequence ID" value="ENSGMOP00000019928.2"/>
    <property type="gene ID" value="ENSGMOG00000018532.2"/>
</dbReference>
<gene>
    <name evidence="8" type="primary">mea1</name>
</gene>
<feature type="region of interest" description="Disordered" evidence="7">
    <location>
        <begin position="1"/>
        <end position="88"/>
    </location>
</feature>
<dbReference type="Pfam" id="PF06910">
    <property type="entry name" value="MEA1"/>
    <property type="match status" value="1"/>
</dbReference>
<evidence type="ECO:0000256" key="4">
    <source>
        <dbReference type="ARBA" id="ARBA00022553"/>
    </source>
</evidence>
<evidence type="ECO:0000256" key="7">
    <source>
        <dbReference type="SAM" id="MobiDB-lite"/>
    </source>
</evidence>
<dbReference type="RefSeq" id="XP_030234081.1">
    <property type="nucleotide sequence ID" value="XM_030378221.1"/>
</dbReference>
<dbReference type="AlphaFoldDB" id="A0A8C4ZRQ5"/>
<keyword evidence="6" id="KW-0744">Spermatogenesis</keyword>
<dbReference type="RefSeq" id="XP_030234080.1">
    <property type="nucleotide sequence ID" value="XM_030378220.1"/>
</dbReference>
<dbReference type="PANTHER" id="PTHR17005">
    <property type="entry name" value="MALE-ENHANCED ANTIGEN-1"/>
    <property type="match status" value="1"/>
</dbReference>
<keyword evidence="4" id="KW-0597">Phosphoprotein</keyword>